<evidence type="ECO:0000313" key="3">
    <source>
        <dbReference type="Proteomes" id="UP000756346"/>
    </source>
</evidence>
<reference evidence="2" key="1">
    <citation type="journal article" date="2021" name="Nat. Commun.">
        <title>Genetic determinants of endophytism in the Arabidopsis root mycobiome.</title>
        <authorList>
            <person name="Mesny F."/>
            <person name="Miyauchi S."/>
            <person name="Thiergart T."/>
            <person name="Pickel B."/>
            <person name="Atanasova L."/>
            <person name="Karlsson M."/>
            <person name="Huettel B."/>
            <person name="Barry K.W."/>
            <person name="Haridas S."/>
            <person name="Chen C."/>
            <person name="Bauer D."/>
            <person name="Andreopoulos W."/>
            <person name="Pangilinan J."/>
            <person name="LaButti K."/>
            <person name="Riley R."/>
            <person name="Lipzen A."/>
            <person name="Clum A."/>
            <person name="Drula E."/>
            <person name="Henrissat B."/>
            <person name="Kohler A."/>
            <person name="Grigoriev I.V."/>
            <person name="Martin F.M."/>
            <person name="Hacquard S."/>
        </authorList>
    </citation>
    <scope>NUCLEOTIDE SEQUENCE</scope>
    <source>
        <strain evidence="2">MPI-CAGE-CH-0230</strain>
    </source>
</reference>
<keyword evidence="3" id="KW-1185">Reference proteome</keyword>
<evidence type="ECO:0000256" key="1">
    <source>
        <dbReference type="SAM" id="MobiDB-lite"/>
    </source>
</evidence>
<sequence length="126" mass="13754">MPYQGRSLSTMTNSSSVPTPTTTSSYPSAFFHVAADIRYCHEDPTFDTASIWTLLPLLASFIPPDHPFQLSLISAIHHLRASGGPPASPGAPSRNGTGWKDLPYLDLGIRERWDNAYIGNIRGCSH</sequence>
<dbReference type="AlphaFoldDB" id="A0A9P8Y5L2"/>
<accession>A0A9P8Y5L2</accession>
<dbReference type="Proteomes" id="UP000756346">
    <property type="component" value="Unassembled WGS sequence"/>
</dbReference>
<feature type="compositionally biased region" description="Low complexity" evidence="1">
    <location>
        <begin position="9"/>
        <end position="22"/>
    </location>
</feature>
<dbReference type="RefSeq" id="XP_046011748.1">
    <property type="nucleotide sequence ID" value="XM_046158888.1"/>
</dbReference>
<feature type="region of interest" description="Disordered" evidence="1">
    <location>
        <begin position="1"/>
        <end position="22"/>
    </location>
</feature>
<comment type="caution">
    <text evidence="2">The sequence shown here is derived from an EMBL/GenBank/DDBJ whole genome shotgun (WGS) entry which is preliminary data.</text>
</comment>
<protein>
    <submittedName>
        <fullName evidence="2">Uncharacterized protein</fullName>
    </submittedName>
</protein>
<organism evidence="2 3">
    <name type="scientific">Microdochium trichocladiopsis</name>
    <dbReference type="NCBI Taxonomy" id="1682393"/>
    <lineage>
        <taxon>Eukaryota</taxon>
        <taxon>Fungi</taxon>
        <taxon>Dikarya</taxon>
        <taxon>Ascomycota</taxon>
        <taxon>Pezizomycotina</taxon>
        <taxon>Sordariomycetes</taxon>
        <taxon>Xylariomycetidae</taxon>
        <taxon>Xylariales</taxon>
        <taxon>Microdochiaceae</taxon>
        <taxon>Microdochium</taxon>
    </lineage>
</organism>
<name>A0A9P8Y5L2_9PEZI</name>
<dbReference type="EMBL" id="JAGTJQ010000006">
    <property type="protein sequence ID" value="KAH7029460.1"/>
    <property type="molecule type" value="Genomic_DNA"/>
</dbReference>
<gene>
    <name evidence="2" type="ORF">B0I36DRAFT_363999</name>
</gene>
<dbReference type="OrthoDB" id="3350591at2759"/>
<dbReference type="GeneID" id="70188434"/>
<proteinExistence type="predicted"/>
<evidence type="ECO:0000313" key="2">
    <source>
        <dbReference type="EMBL" id="KAH7029460.1"/>
    </source>
</evidence>